<reference evidence="1 2" key="1">
    <citation type="submission" date="2013-01" db="EMBL/GenBank/DDBJ databases">
        <authorList>
            <person name="Harkins D.M."/>
            <person name="Durkin A.S."/>
            <person name="Brinkac L.M."/>
            <person name="Haft D.H."/>
            <person name="Selengut J.D."/>
            <person name="Sanka R."/>
            <person name="DePew J."/>
            <person name="Purushe J."/>
            <person name="Tulsiani S.M."/>
            <person name="Graham G.C."/>
            <person name="Burns M.-A."/>
            <person name="Dohnt M.F."/>
            <person name="Smythe L.D."/>
            <person name="McKay D.B."/>
            <person name="Craig S.B."/>
            <person name="Vinetz J.M."/>
            <person name="Sutton G.G."/>
            <person name="Nierman W.C."/>
            <person name="Fouts D.E."/>
        </authorList>
    </citation>
    <scope>NUCLEOTIDE SEQUENCE [LARGE SCALE GENOMIC DNA]</scope>
    <source>
        <strain evidence="1 2">LT2116</strain>
    </source>
</reference>
<dbReference type="Proteomes" id="UP000011770">
    <property type="component" value="Unassembled WGS sequence"/>
</dbReference>
<dbReference type="AlphaFoldDB" id="M3FQY2"/>
<accession>M3FQY2</accession>
<protein>
    <submittedName>
        <fullName evidence="1">Uncharacterized protein</fullName>
    </submittedName>
</protein>
<comment type="caution">
    <text evidence="1">The sequence shown here is derived from an EMBL/GenBank/DDBJ whole genome shotgun (WGS) entry which is preliminary data.</text>
</comment>
<evidence type="ECO:0000313" key="2">
    <source>
        <dbReference type="Proteomes" id="UP000011770"/>
    </source>
</evidence>
<sequence>MFEGSHRSSTQPSMTEENHCYESSIAKRINKTLKLKFRIRVTKYF</sequence>
<evidence type="ECO:0000313" key="1">
    <source>
        <dbReference type="EMBL" id="EMF82732.1"/>
    </source>
</evidence>
<proteinExistence type="predicted"/>
<name>M3FQY2_9LEPT</name>
<organism evidence="1 2">
    <name type="scientific">Leptospira weilii serovar Topaz str. LT2116</name>
    <dbReference type="NCBI Taxonomy" id="1088540"/>
    <lineage>
        <taxon>Bacteria</taxon>
        <taxon>Pseudomonadati</taxon>
        <taxon>Spirochaetota</taxon>
        <taxon>Spirochaetia</taxon>
        <taxon>Leptospirales</taxon>
        <taxon>Leptospiraceae</taxon>
        <taxon>Leptospira</taxon>
    </lineage>
</organism>
<dbReference type="EMBL" id="AHOR02000017">
    <property type="protein sequence ID" value="EMF82732.1"/>
    <property type="molecule type" value="Genomic_DNA"/>
</dbReference>
<gene>
    <name evidence="1" type="ORF">LEP1GSC188_2872</name>
</gene>